<dbReference type="Gene3D" id="3.30.470.20">
    <property type="entry name" value="ATP-grasp fold, B domain"/>
    <property type="match status" value="1"/>
</dbReference>
<dbReference type="AlphaFoldDB" id="A0A1M6BAM1"/>
<name>A0A1M6BAM1_9FLAO</name>
<dbReference type="OrthoDB" id="583309at2"/>
<dbReference type="EMBL" id="FQZI01000001">
    <property type="protein sequence ID" value="SHI45503.1"/>
    <property type="molecule type" value="Genomic_DNA"/>
</dbReference>
<dbReference type="InterPro" id="IPR026455">
    <property type="entry name" value="GRASP_w_spasm"/>
</dbReference>
<accession>A0A1M6BAM1</accession>
<dbReference type="RefSeq" id="WP_073308491.1">
    <property type="nucleotide sequence ID" value="NZ_FQZI01000001.1"/>
</dbReference>
<evidence type="ECO:0000313" key="1">
    <source>
        <dbReference type="EMBL" id="SHI45503.1"/>
    </source>
</evidence>
<organism evidence="1 2">
    <name type="scientific">Flavobacterium terrae</name>
    <dbReference type="NCBI Taxonomy" id="415425"/>
    <lineage>
        <taxon>Bacteria</taxon>
        <taxon>Pseudomonadati</taxon>
        <taxon>Bacteroidota</taxon>
        <taxon>Flavobacteriia</taxon>
        <taxon>Flavobacteriales</taxon>
        <taxon>Flavobacteriaceae</taxon>
        <taxon>Flavobacterium</taxon>
    </lineage>
</organism>
<gene>
    <name evidence="1" type="ORF">SAMN05444363_0632</name>
</gene>
<reference evidence="2" key="1">
    <citation type="submission" date="2016-11" db="EMBL/GenBank/DDBJ databases">
        <authorList>
            <person name="Varghese N."/>
            <person name="Submissions S."/>
        </authorList>
    </citation>
    <scope>NUCLEOTIDE SEQUENCE [LARGE SCALE GENOMIC DNA]</scope>
    <source>
        <strain evidence="2">DSM 18829</strain>
    </source>
</reference>
<dbReference type="SUPFAM" id="SSF56059">
    <property type="entry name" value="Glutathione synthetase ATP-binding domain-like"/>
    <property type="match status" value="1"/>
</dbReference>
<keyword evidence="2" id="KW-1185">Reference proteome</keyword>
<protein>
    <submittedName>
        <fullName evidence="1">ATP-GRASP peptide maturase, grasp-with-spasm system</fullName>
    </submittedName>
</protein>
<proteinExistence type="predicted"/>
<dbReference type="Proteomes" id="UP000184488">
    <property type="component" value="Unassembled WGS sequence"/>
</dbReference>
<sequence>MILIITEEADYSSSMVINWLLYYRINFIRINENDELHVECLLNDFRITNNSFNFLLSEIKGMWYRRGFLNIKIEKSENEIINNFKKAEFAKLKQYIYYKLSLLPNINSFTNSDVNKLVVNDIASEIGIITPQEYILSSKDELLLLDDLSQYATKSISGSAILDFGNFYTIGYTSLLNITEEYSKFFFPSLIQKYIKKKYELRIFFLHDQFYTMAIFSQRDETTRVDFRNYNRKNPNRNVPFELPIEIKVKLINLMNRLKLNSGSIDMIVTPNNEYVFLEVNPIGQYGMVSVPCNYYLDMKIANFFKNNTYE</sequence>
<dbReference type="NCBIfam" id="TIGR04192">
    <property type="entry name" value="GRASP_w_spasm"/>
    <property type="match status" value="1"/>
</dbReference>
<evidence type="ECO:0000313" key="2">
    <source>
        <dbReference type="Proteomes" id="UP000184488"/>
    </source>
</evidence>
<dbReference type="STRING" id="415425.SAMN05444363_0632"/>